<feature type="compositionally biased region" description="Pro residues" evidence="1">
    <location>
        <begin position="116"/>
        <end position="131"/>
    </location>
</feature>
<proteinExistence type="predicted"/>
<protein>
    <submittedName>
        <fullName evidence="3">ScyD/ScyE family protein</fullName>
    </submittedName>
</protein>
<dbReference type="SUPFAM" id="SSF63829">
    <property type="entry name" value="Calcium-dependent phosphotriesterase"/>
    <property type="match status" value="1"/>
</dbReference>
<dbReference type="Proteomes" id="UP000429644">
    <property type="component" value="Unassembled WGS sequence"/>
</dbReference>
<evidence type="ECO:0000313" key="3">
    <source>
        <dbReference type="EMBL" id="MPV88911.1"/>
    </source>
</evidence>
<feature type="region of interest" description="Disordered" evidence="1">
    <location>
        <begin position="23"/>
        <end position="45"/>
    </location>
</feature>
<dbReference type="Gene3D" id="2.120.10.30">
    <property type="entry name" value="TolB, C-terminal domain"/>
    <property type="match status" value="1"/>
</dbReference>
<feature type="signal peptide" evidence="2">
    <location>
        <begin position="1"/>
        <end position="28"/>
    </location>
</feature>
<keyword evidence="2" id="KW-0732">Signal</keyword>
<dbReference type="InterPro" id="IPR048031">
    <property type="entry name" value="ScyD/ScyE-like"/>
</dbReference>
<accession>A0A7J9UWA5</accession>
<sequence length="386" mass="39560">MPSSRLLCAAAAGGLLLAGLATPAAAHAAKPSPKPGKPPTTEKLADGMSQPLSVAIDHDGTTYITQATFDESGQTGILTQLKGGKRANLVSAPGAEIAAASVRNGVVTYAENHTPSPEPGSEPDPNAPPPSALLKQIDKKGKTRTLVDLWAFEETHNPDAAVTYGFEGISDACASQLPPELGGATHTGHVESHPYASTTLPSGDVLVADAAANAVLKVTAKGKTSVVAVLPPAPISVTADHAAQFGLPDCAIGLTYLAEPVPTDVEMGTDGMLYVTSLPGEPGMMGPSGSVFRVNPWNGSVKRVATGFAGATDLAVTPWGDIYVTQLFGGEVSVLPRGSSQARTFFQADLPSAVEWQDGKLYLTTGGLMGPDGALLRFKAVTPAHR</sequence>
<name>A0A7J9UWA5_9MICO</name>
<feature type="chain" id="PRO_5029563247" evidence="2">
    <location>
        <begin position="29"/>
        <end position="386"/>
    </location>
</feature>
<evidence type="ECO:0000256" key="2">
    <source>
        <dbReference type="SAM" id="SignalP"/>
    </source>
</evidence>
<evidence type="ECO:0000256" key="1">
    <source>
        <dbReference type="SAM" id="MobiDB-lite"/>
    </source>
</evidence>
<dbReference type="EMBL" id="WHPD01002059">
    <property type="protein sequence ID" value="MPV88911.1"/>
    <property type="molecule type" value="Genomic_DNA"/>
</dbReference>
<evidence type="ECO:0000313" key="4">
    <source>
        <dbReference type="Proteomes" id="UP000429644"/>
    </source>
</evidence>
<gene>
    <name evidence="3" type="ORF">GB882_09550</name>
</gene>
<dbReference type="InterPro" id="IPR011042">
    <property type="entry name" value="6-blade_b-propeller_TolB-like"/>
</dbReference>
<dbReference type="OrthoDB" id="928769at2"/>
<organism evidence="3 4">
    <name type="scientific">Georgenia ruanii</name>
    <dbReference type="NCBI Taxonomy" id="348442"/>
    <lineage>
        <taxon>Bacteria</taxon>
        <taxon>Bacillati</taxon>
        <taxon>Actinomycetota</taxon>
        <taxon>Actinomycetes</taxon>
        <taxon>Micrococcales</taxon>
        <taxon>Bogoriellaceae</taxon>
        <taxon>Georgenia</taxon>
    </lineage>
</organism>
<keyword evidence="4" id="KW-1185">Reference proteome</keyword>
<dbReference type="RefSeq" id="WP_152231593.1">
    <property type="nucleotide sequence ID" value="NZ_BAAAOT010000009.1"/>
</dbReference>
<dbReference type="AlphaFoldDB" id="A0A7J9UWA5"/>
<feature type="region of interest" description="Disordered" evidence="1">
    <location>
        <begin position="110"/>
        <end position="133"/>
    </location>
</feature>
<dbReference type="NCBIfam" id="NF033206">
    <property type="entry name" value="ScyE_fam"/>
    <property type="match status" value="1"/>
</dbReference>
<reference evidence="3 4" key="1">
    <citation type="submission" date="2019-10" db="EMBL/GenBank/DDBJ databases">
        <title>Georgenia wutianyii sp. nov. and Georgenia yuyongxinii sp. nov. isolated from plateau pika (Ochotona curzoniae) in the Qinghai-Tibet plateau of China.</title>
        <authorList>
            <person name="Tian Z."/>
        </authorList>
    </citation>
    <scope>NUCLEOTIDE SEQUENCE [LARGE SCALE GENOMIC DNA]</scope>
    <source>
        <strain evidence="3 4">JCM 15130</strain>
    </source>
</reference>
<comment type="caution">
    <text evidence="3">The sequence shown here is derived from an EMBL/GenBank/DDBJ whole genome shotgun (WGS) entry which is preliminary data.</text>
</comment>